<reference evidence="2 3" key="1">
    <citation type="submission" date="2012-11" db="EMBL/GenBank/DDBJ databases">
        <title>Complete genome sequence of a novel phiKZ-like Vibrio phage.</title>
        <authorList>
            <person name="Luo Z."/>
            <person name="Yu Y."/>
        </authorList>
    </citation>
    <scope>NUCLEOTIDE SEQUENCE [LARGE SCALE GENOMIC DNA]</scope>
</reference>
<feature type="coiled-coil region" evidence="1">
    <location>
        <begin position="422"/>
        <end position="452"/>
    </location>
</feature>
<feature type="coiled-coil region" evidence="1">
    <location>
        <begin position="514"/>
        <end position="556"/>
    </location>
</feature>
<dbReference type="PANTHER" id="PTHR32114">
    <property type="entry name" value="ABC TRANSPORTER ABCH.3"/>
    <property type="match status" value="1"/>
</dbReference>
<keyword evidence="1" id="KW-0175">Coiled coil</keyword>
<dbReference type="KEGG" id="vg:40103043"/>
<dbReference type="SUPFAM" id="SSF52540">
    <property type="entry name" value="P-loop containing nucleoside triphosphate hydrolases"/>
    <property type="match status" value="1"/>
</dbReference>
<dbReference type="PANTHER" id="PTHR32114:SF2">
    <property type="entry name" value="ABC TRANSPORTER ABCH.3"/>
    <property type="match status" value="1"/>
</dbReference>
<dbReference type="Proteomes" id="UP000272155">
    <property type="component" value="Segment"/>
</dbReference>
<dbReference type="OrthoDB" id="1903at10239"/>
<evidence type="ECO:0000313" key="2">
    <source>
        <dbReference type="EMBL" id="AGB07281.1"/>
    </source>
</evidence>
<evidence type="ECO:0000313" key="3">
    <source>
        <dbReference type="Proteomes" id="UP000272155"/>
    </source>
</evidence>
<dbReference type="RefSeq" id="YP_009626143.1">
    <property type="nucleotide sequence ID" value="NC_042136.1"/>
</dbReference>
<sequence length="825" mass="94662">MIAELRLKNNVGLLTKGTKSVTLDLADLVNIFMGRNGFGKTSILKECHPLPPDNSDYVKGGYKYVKWIVSPQEFYIMESHTGSSSTHSFKKNGVEELNTGGTLTVQRDLCLQYFGLTPNMVKYMSGLKVNNLFTTLSTATRKQLFMDIYPNDTRYALNVYNKIKAELRNCIGAIKNQHKRLAEENQRAATLSSTSIPELEQKIGDLDNRIKEAMVLSGMLANEQNVQQQTRDLIHKFIKLTKDLVIGNVTTLEGPNELMAKHDQCKRIMEKCQHRITVTRTKLTTLMETLSGLNYVNDTPEVLEQQQQHLITVQKHDQGIFNDADRLVRNLFPNLTEEQLDIIARSADSLCPKLEQVVQASSESMTLLDYRLLQEQMEKNISHGRTLKYEVEELRHALKHFDMTEDMKCPECKTEFKPGFDLKDVEQKRKDLQRLEQQLKNVVSEYRSLDAKLKNDEEFFNTLTPVVEEAKMFRDEGNTLLNVLKDYGVGYKDCSPLVNVFRAAVERRTRGKLIKEHQDEIESLGRRIASLRRNDVEELTRQLTEYETILASEQRTLRHFNEQLETIDYRLESINARELKVDQLVEMRDEILDSFRDQGRWLLKQATDHAVAEWVPAKDNFMQMLIRGRSLASVIESIELDIQRLESRKAKLQVLQDNVCPNKGLIGKMMQDFIKTVTANMNATIRQVFTTPLFVLPCINKKGDLDYNFPVINSIDGKPSKDVSDCSGGEQDMINLAFRMILLRYKAKNRFPLMLDEVGVKLDAYHQQRLFDYILNLSTSGEVNQILMVSHFFSHTSMFKNANVIALNSEGITVPTDANQKAVFK</sequence>
<dbReference type="InterPro" id="IPR027417">
    <property type="entry name" value="P-loop_NTPase"/>
</dbReference>
<evidence type="ECO:0000256" key="1">
    <source>
        <dbReference type="SAM" id="Coils"/>
    </source>
</evidence>
<proteinExistence type="predicted"/>
<dbReference type="GeneID" id="40103043"/>
<organism evidence="2 3">
    <name type="scientific">Vibrio phage VP4B</name>
    <dbReference type="NCBI Taxonomy" id="1262540"/>
    <lineage>
        <taxon>Viruses</taxon>
        <taxon>Duplodnaviria</taxon>
        <taxon>Heunggongvirae</taxon>
        <taxon>Uroviricota</taxon>
        <taxon>Caudoviricetes</taxon>
        <taxon>Chimalliviridae</taxon>
        <taxon>Gorgonvirinae</taxon>
        <taxon>Tidunavirus</taxon>
        <taxon>Tidunavirus VP4B</taxon>
    </lineage>
</organism>
<dbReference type="Gene3D" id="3.40.50.300">
    <property type="entry name" value="P-loop containing nucleotide triphosphate hydrolases"/>
    <property type="match status" value="2"/>
</dbReference>
<keyword evidence="3" id="KW-1185">Reference proteome</keyword>
<protein>
    <submittedName>
        <fullName evidence="2">Uncharacterized protein</fullName>
    </submittedName>
</protein>
<name>V9M0C1_9CAUD</name>
<dbReference type="EMBL" id="KC131130">
    <property type="protein sequence ID" value="AGB07281.1"/>
    <property type="molecule type" value="Genomic_DNA"/>
</dbReference>
<accession>V9M0C1</accession>